<dbReference type="Pfam" id="PF07690">
    <property type="entry name" value="MFS_1"/>
    <property type="match status" value="1"/>
</dbReference>
<keyword evidence="1" id="KW-1133">Transmembrane helix</keyword>
<reference evidence="3 4" key="2">
    <citation type="journal article" date="2011" name="Stand. Genomic Sci.">
        <title>Complete genome sequence of Ferroglobus placidus AEDII12DO.</title>
        <authorList>
            <person name="Anderson I."/>
            <person name="Risso C."/>
            <person name="Holmes D."/>
            <person name="Lucas S."/>
            <person name="Copeland A."/>
            <person name="Lapidus A."/>
            <person name="Cheng J.F."/>
            <person name="Bruce D."/>
            <person name="Goodwin L."/>
            <person name="Pitluck S."/>
            <person name="Saunders E."/>
            <person name="Brettin T."/>
            <person name="Detter J.C."/>
            <person name="Han C."/>
            <person name="Tapia R."/>
            <person name="Larimer F."/>
            <person name="Land M."/>
            <person name="Hauser L."/>
            <person name="Woyke T."/>
            <person name="Lovley D."/>
            <person name="Kyrpides N."/>
            <person name="Ivanova N."/>
        </authorList>
    </citation>
    <scope>NUCLEOTIDE SEQUENCE [LARGE SCALE GENOMIC DNA]</scope>
    <source>
        <strain evidence="4">DSM 10642 / AEDII12DO</strain>
    </source>
</reference>
<dbReference type="OrthoDB" id="359492at2157"/>
<dbReference type="InterPro" id="IPR020846">
    <property type="entry name" value="MFS_dom"/>
</dbReference>
<dbReference type="HOGENOM" id="CLU_001265_59_7_2"/>
<dbReference type="RefSeq" id="WP_012964918.1">
    <property type="nucleotide sequence ID" value="NC_013849.1"/>
</dbReference>
<feature type="transmembrane region" description="Helical" evidence="1">
    <location>
        <begin position="180"/>
        <end position="202"/>
    </location>
</feature>
<keyword evidence="1" id="KW-0812">Transmembrane</keyword>
<dbReference type="eggNOG" id="arCOG00147">
    <property type="taxonomic scope" value="Archaea"/>
</dbReference>
<dbReference type="Proteomes" id="UP000002613">
    <property type="component" value="Chromosome"/>
</dbReference>
<dbReference type="PaxDb" id="589924-Ferp_0394"/>
<feature type="transmembrane region" description="Helical" evidence="1">
    <location>
        <begin position="347"/>
        <end position="380"/>
    </location>
</feature>
<dbReference type="CDD" id="cd17353">
    <property type="entry name" value="MFS_OFA_like"/>
    <property type="match status" value="1"/>
</dbReference>
<dbReference type="KEGG" id="fpl:Ferp_0394"/>
<keyword evidence="1" id="KW-0472">Membrane</keyword>
<dbReference type="PANTHER" id="PTHR11360">
    <property type="entry name" value="MONOCARBOXYLATE TRANSPORTER"/>
    <property type="match status" value="1"/>
</dbReference>
<dbReference type="GeneID" id="8777892"/>
<dbReference type="GO" id="GO:0022857">
    <property type="term" value="F:transmembrane transporter activity"/>
    <property type="evidence" value="ECO:0007669"/>
    <property type="project" value="InterPro"/>
</dbReference>
<evidence type="ECO:0000256" key="1">
    <source>
        <dbReference type="SAM" id="Phobius"/>
    </source>
</evidence>
<feature type="transmembrane region" description="Helical" evidence="1">
    <location>
        <begin position="76"/>
        <end position="98"/>
    </location>
</feature>
<dbReference type="STRING" id="589924.Ferp_0394"/>
<dbReference type="Gene3D" id="1.20.1250.20">
    <property type="entry name" value="MFS general substrate transporter like domains"/>
    <property type="match status" value="2"/>
</dbReference>
<proteinExistence type="predicted"/>
<protein>
    <submittedName>
        <fullName evidence="3">Major facilitator superfamily MFS_1</fullName>
    </submittedName>
</protein>
<evidence type="ECO:0000313" key="4">
    <source>
        <dbReference type="Proteomes" id="UP000002613"/>
    </source>
</evidence>
<organism evidence="3 4">
    <name type="scientific">Ferroglobus placidus (strain DSM 10642 / AEDII12DO)</name>
    <dbReference type="NCBI Taxonomy" id="589924"/>
    <lineage>
        <taxon>Archaea</taxon>
        <taxon>Methanobacteriati</taxon>
        <taxon>Methanobacteriota</taxon>
        <taxon>Archaeoglobi</taxon>
        <taxon>Archaeoglobales</taxon>
        <taxon>Archaeoglobaceae</taxon>
        <taxon>Ferroglobus</taxon>
    </lineage>
</organism>
<feature type="transmembrane region" description="Helical" evidence="1">
    <location>
        <begin position="305"/>
        <end position="326"/>
    </location>
</feature>
<dbReference type="InterPro" id="IPR011701">
    <property type="entry name" value="MFS"/>
</dbReference>
<accession>D3S2P1</accession>
<evidence type="ECO:0000313" key="3">
    <source>
        <dbReference type="EMBL" id="ADC64571.1"/>
    </source>
</evidence>
<feature type="transmembrane region" description="Helical" evidence="1">
    <location>
        <begin position="434"/>
        <end position="453"/>
    </location>
</feature>
<dbReference type="PROSITE" id="PS50850">
    <property type="entry name" value="MFS"/>
    <property type="match status" value="1"/>
</dbReference>
<dbReference type="InterPro" id="IPR036259">
    <property type="entry name" value="MFS_trans_sf"/>
</dbReference>
<feature type="transmembrane region" description="Helical" evidence="1">
    <location>
        <begin position="400"/>
        <end position="422"/>
    </location>
</feature>
<evidence type="ECO:0000259" key="2">
    <source>
        <dbReference type="PROSITE" id="PS50850"/>
    </source>
</evidence>
<feature type="transmembrane region" description="Helical" evidence="1">
    <location>
        <begin position="147"/>
        <end position="168"/>
    </location>
</feature>
<feature type="transmembrane region" description="Helical" evidence="1">
    <location>
        <begin position="214"/>
        <end position="233"/>
    </location>
</feature>
<dbReference type="EMBL" id="CP001899">
    <property type="protein sequence ID" value="ADC64571.1"/>
    <property type="molecule type" value="Genomic_DNA"/>
</dbReference>
<feature type="transmembrane region" description="Helical" evidence="1">
    <location>
        <begin position="272"/>
        <end position="293"/>
    </location>
</feature>
<dbReference type="PANTHER" id="PTHR11360:SF304">
    <property type="entry name" value="MFS DOMAIN-CONTAINING PROTEIN"/>
    <property type="match status" value="1"/>
</dbReference>
<reference evidence="4" key="1">
    <citation type="submission" date="2010-02" db="EMBL/GenBank/DDBJ databases">
        <title>Complete sequence of Ferroglobus placidus DSM 10642.</title>
        <authorList>
            <consortium name="US DOE Joint Genome Institute"/>
            <person name="Lucas S."/>
            <person name="Copeland A."/>
            <person name="Lapidus A."/>
            <person name="Cheng J.-F."/>
            <person name="Bruce D."/>
            <person name="Goodwin L."/>
            <person name="Pitluck S."/>
            <person name="Saunders E."/>
            <person name="Brettin T."/>
            <person name="Detter J.C."/>
            <person name="Han C."/>
            <person name="Tapia R."/>
            <person name="Larimer F."/>
            <person name="Land M."/>
            <person name="Hauser L."/>
            <person name="Kyrpides N."/>
            <person name="Ivanova N."/>
            <person name="Holmes D."/>
            <person name="Lovley D."/>
            <person name="Kyrpides N."/>
            <person name="Anderson I.J."/>
            <person name="Woyke T."/>
        </authorList>
    </citation>
    <scope>NUCLEOTIDE SEQUENCE [LARGE SCALE GENOMIC DNA]</scope>
    <source>
        <strain evidence="4">DSM 10642 / AEDII12DO</strain>
    </source>
</reference>
<dbReference type="AlphaFoldDB" id="D3S2P1"/>
<feature type="domain" description="Major facilitator superfamily (MFS) profile" evidence="2">
    <location>
        <begin position="7"/>
        <end position="458"/>
    </location>
</feature>
<feature type="transmembrane region" description="Helical" evidence="1">
    <location>
        <begin position="44"/>
        <end position="64"/>
    </location>
</feature>
<gene>
    <name evidence="3" type="ordered locus">Ferp_0394</name>
</gene>
<dbReference type="InterPro" id="IPR050327">
    <property type="entry name" value="Proton-linked_MCT"/>
</dbReference>
<sequence length="461" mass="51575">MINKDFPRWIYLICGFVINLILGVIFSWSVFIEPLEKIFGWTRAMTSGAFALVVLFFSVGMLPAGNLLEKWGPRKVVWFGGFLLALGWILSSLSGMFATDGFFSDPTATRFLDRVEIINGKEIKISDKETLEKIVKFRGAYNIMSLYWLYLTYGVISGIGIGFAYNVPIPVVRRWFPDKAGFAIGLTVMGFGMGALFLAPLAVKLIQHFGWHNAFLYMGIMFLVIIFIAGIFLKYPPEGWYPKNHNISLQEKHSIKEEINFTWREMIRTRQFWLIWLWYWFMAAAGLLVIGHIKVIIDEYGANTPIFSMSTSVLAVGTLSLFNGFGRVVFGTISDKIGRRNTMLADAVLMSLMMFFFIPLVVTFGAIGAILGVVLIGLSYGGISPLMPNICGDYFGTRNLGMNYAILFTAWGVAGILGPVMAGFIRDITGKYELAYIVSGVMCIIAVIISLILKPLHNEKI</sequence>
<dbReference type="SUPFAM" id="SSF103473">
    <property type="entry name" value="MFS general substrate transporter"/>
    <property type="match status" value="1"/>
</dbReference>
<feature type="transmembrane region" description="Helical" evidence="1">
    <location>
        <begin position="9"/>
        <end position="32"/>
    </location>
</feature>
<name>D3S2P1_FERPA</name>
<keyword evidence="4" id="KW-1185">Reference proteome</keyword>